<feature type="region of interest" description="Disordered" evidence="1">
    <location>
        <begin position="215"/>
        <end position="253"/>
    </location>
</feature>
<reference evidence="2" key="2">
    <citation type="submission" date="2025-08" db="UniProtKB">
        <authorList>
            <consortium name="Ensembl"/>
        </authorList>
    </citation>
    <scope>IDENTIFICATION</scope>
</reference>
<evidence type="ECO:0000256" key="1">
    <source>
        <dbReference type="SAM" id="MobiDB-lite"/>
    </source>
</evidence>
<dbReference type="Ensembl" id="ENSCUST00005014920.1">
    <property type="protein sequence ID" value="ENSCUSP00005014357.1"/>
    <property type="gene ID" value="ENSCUSG00005009244.1"/>
</dbReference>
<sequence length="253" mass="28449">MALKQSEKSLLSSQILGLSDLSGAPHEVPLSGYHRKRIQETDSAYLRLAKQGGRPDLLKHCTPVVMKTPPAAYAAPDWFSHCANPAGIEKPRSCVFSLPDYMVHREFVADDHRSHSYETRRGPFDFDTKSVWQREAEDKESAEKKKISLTQVKLPPISPKYPSRMPTVSTNKEFSGENKLSFPPVPAQRKSEAVNFSKLISNGYATDWFQQCTGWEEKIEETSENSEQSEDSEQSESLPASNELKPPFQGCNE</sequence>
<dbReference type="Proteomes" id="UP000694563">
    <property type="component" value="Chromosome 1"/>
</dbReference>
<dbReference type="CTD" id="113582592"/>
<keyword evidence="3" id="KW-1185">Reference proteome</keyword>
<dbReference type="PANTHER" id="PTHR31097:SF2">
    <property type="entry name" value="CHROMOSOME 7 OPEN READING FRAME 57"/>
    <property type="match status" value="1"/>
</dbReference>
<proteinExistence type="predicted"/>
<name>A0A8C3Y3D9_CATUS</name>
<accession>A0A8C3Y3D9</accession>
<dbReference type="PANTHER" id="PTHR31097">
    <property type="entry name" value="SI:DKEY-276J7.1"/>
    <property type="match status" value="1"/>
</dbReference>
<dbReference type="GeneID" id="117001805"/>
<dbReference type="RefSeq" id="XP_032926325.1">
    <property type="nucleotide sequence ID" value="XM_033070434.1"/>
</dbReference>
<dbReference type="Pfam" id="PF17662">
    <property type="entry name" value="DUF5524"/>
    <property type="match status" value="1"/>
</dbReference>
<dbReference type="AlphaFoldDB" id="A0A8C3Y3D9"/>
<reference evidence="2" key="3">
    <citation type="submission" date="2025-09" db="UniProtKB">
        <authorList>
            <consortium name="Ensembl"/>
        </authorList>
    </citation>
    <scope>IDENTIFICATION</scope>
</reference>
<reference evidence="2" key="1">
    <citation type="submission" date="2020-10" db="EMBL/GenBank/DDBJ databases">
        <title>Catharus ustulatus (Swainson's thrush) genome, bCatUst1, primary haplotype v2.</title>
        <authorList>
            <person name="Delmore K."/>
            <person name="Vafadar M."/>
            <person name="Formenti G."/>
            <person name="Chow W."/>
            <person name="Pelan S."/>
            <person name="Howe K."/>
            <person name="Rhie A."/>
            <person name="Mountcastle J."/>
            <person name="Haase B."/>
            <person name="Fedrigo O."/>
            <person name="Jarvis E.D."/>
        </authorList>
    </citation>
    <scope>NUCLEOTIDE SEQUENCE [LARGE SCALE GENOMIC DNA]</scope>
</reference>
<protein>
    <submittedName>
        <fullName evidence="2">Chromosome 7 open reading frame 57</fullName>
    </submittedName>
</protein>
<gene>
    <name evidence="2" type="primary">C1H7orf57</name>
</gene>
<organism evidence="2 3">
    <name type="scientific">Catharus ustulatus</name>
    <name type="common">Russet-backed thrush</name>
    <name type="synonym">Hylocichla ustulatus</name>
    <dbReference type="NCBI Taxonomy" id="91951"/>
    <lineage>
        <taxon>Eukaryota</taxon>
        <taxon>Metazoa</taxon>
        <taxon>Chordata</taxon>
        <taxon>Craniata</taxon>
        <taxon>Vertebrata</taxon>
        <taxon>Euteleostomi</taxon>
        <taxon>Archelosauria</taxon>
        <taxon>Archosauria</taxon>
        <taxon>Dinosauria</taxon>
        <taxon>Saurischia</taxon>
        <taxon>Theropoda</taxon>
        <taxon>Coelurosauria</taxon>
        <taxon>Aves</taxon>
        <taxon>Neognathae</taxon>
        <taxon>Neoaves</taxon>
        <taxon>Telluraves</taxon>
        <taxon>Australaves</taxon>
        <taxon>Passeriformes</taxon>
        <taxon>Turdidae</taxon>
        <taxon>Catharus</taxon>
    </lineage>
</organism>
<feature type="region of interest" description="Disordered" evidence="1">
    <location>
        <begin position="158"/>
        <end position="187"/>
    </location>
</feature>
<evidence type="ECO:0000313" key="2">
    <source>
        <dbReference type="Ensembl" id="ENSCUSP00005014357.1"/>
    </source>
</evidence>
<dbReference type="InterPro" id="IPR040247">
    <property type="entry name" value="DUF5524"/>
</dbReference>
<feature type="compositionally biased region" description="Acidic residues" evidence="1">
    <location>
        <begin position="222"/>
        <end position="234"/>
    </location>
</feature>
<evidence type="ECO:0000313" key="3">
    <source>
        <dbReference type="Proteomes" id="UP000694563"/>
    </source>
</evidence>
<dbReference type="OrthoDB" id="10012494at2759"/>